<protein>
    <submittedName>
        <fullName evidence="1">Uncharacterized protein</fullName>
    </submittedName>
</protein>
<reference evidence="2" key="1">
    <citation type="journal article" date="2014" name="Genome Announc.">
        <title>Complete Genome Sequence of the Highly Transformable Pseudomonas stutzeri Strain 28a24.</title>
        <authorList>
            <person name="Smith B.A."/>
            <person name="Dougherty K.M."/>
            <person name="Baltrus D.A."/>
        </authorList>
    </citation>
    <scope>NUCLEOTIDE SEQUENCE [LARGE SCALE GENOMIC DNA]</scope>
    <source>
        <strain evidence="2">28a24</strain>
    </source>
</reference>
<dbReference type="KEGG" id="pstt:CH92_05670"/>
<dbReference type="PATRIC" id="fig|316.77.peg.1128"/>
<organism evidence="1 2">
    <name type="scientific">Stutzerimonas stutzeri</name>
    <name type="common">Pseudomonas stutzeri</name>
    <dbReference type="NCBI Taxonomy" id="316"/>
    <lineage>
        <taxon>Bacteria</taxon>
        <taxon>Pseudomonadati</taxon>
        <taxon>Pseudomonadota</taxon>
        <taxon>Gammaproteobacteria</taxon>
        <taxon>Pseudomonadales</taxon>
        <taxon>Pseudomonadaceae</taxon>
        <taxon>Stutzerimonas</taxon>
    </lineage>
</organism>
<evidence type="ECO:0000313" key="1">
    <source>
        <dbReference type="EMBL" id="AHL77618.1"/>
    </source>
</evidence>
<name>W8RD00_STUST</name>
<proteinExistence type="predicted"/>
<evidence type="ECO:0000313" key="2">
    <source>
        <dbReference type="Proteomes" id="UP000019522"/>
    </source>
</evidence>
<sequence length="213" mass="24288">MSGFHICLYDMGLYSGGDIKRLDSHVQQMLTALRYIAAKGTSQGNNGFAFLWRNSHPETIAPYMITVVNIAPFSTLERFLRIVDEIKPESILGRFINICAEHDPTGHGASLGTQSESAMEFLGSFCSPQAEGFMNWRHLKEFMLENGDLIAFQAWGFFETEYFSLLKNEYNEGKFTTTAHDPNLGLRVLEKIIDSEYQFIDLTYFNYHPDEPD</sequence>
<gene>
    <name evidence="1" type="ORF">CH92_05670</name>
</gene>
<dbReference type="Proteomes" id="UP000019522">
    <property type="component" value="Chromosome"/>
</dbReference>
<reference evidence="1 2" key="2">
    <citation type="submission" date="2014-03" db="EMBL/GenBank/DDBJ databases">
        <authorList>
            <person name="Baltrus D."/>
            <person name="Dougherty K."/>
        </authorList>
    </citation>
    <scope>NUCLEOTIDE SEQUENCE</scope>
    <source>
        <strain evidence="1 2">28a24</strain>
    </source>
</reference>
<dbReference type="AlphaFoldDB" id="W8RD00"/>
<dbReference type="EMBL" id="CP007441">
    <property type="protein sequence ID" value="AHL77618.1"/>
    <property type="molecule type" value="Genomic_DNA"/>
</dbReference>
<accession>W8RD00</accession>